<gene>
    <name evidence="3" type="ORF">Agub_g7250</name>
</gene>
<reference evidence="3 4" key="1">
    <citation type="journal article" date="2021" name="Sci. Rep.">
        <title>Genome sequencing of the multicellular alga Astrephomene provides insights into convergent evolution of germ-soma differentiation.</title>
        <authorList>
            <person name="Yamashita S."/>
            <person name="Yamamoto K."/>
            <person name="Matsuzaki R."/>
            <person name="Suzuki S."/>
            <person name="Yamaguchi H."/>
            <person name="Hirooka S."/>
            <person name="Minakuchi Y."/>
            <person name="Miyagishima S."/>
            <person name="Kawachi M."/>
            <person name="Toyoda A."/>
            <person name="Nozaki H."/>
        </authorList>
    </citation>
    <scope>NUCLEOTIDE SEQUENCE [LARGE SCALE GENOMIC DNA]</scope>
    <source>
        <strain evidence="3 4">NIES-4017</strain>
    </source>
</reference>
<accession>A0AAD3DPR2</accession>
<dbReference type="AlphaFoldDB" id="A0AAD3DPR2"/>
<organism evidence="3 4">
    <name type="scientific">Astrephomene gubernaculifera</name>
    <dbReference type="NCBI Taxonomy" id="47775"/>
    <lineage>
        <taxon>Eukaryota</taxon>
        <taxon>Viridiplantae</taxon>
        <taxon>Chlorophyta</taxon>
        <taxon>core chlorophytes</taxon>
        <taxon>Chlorophyceae</taxon>
        <taxon>CS clade</taxon>
        <taxon>Chlamydomonadales</taxon>
        <taxon>Astrephomenaceae</taxon>
        <taxon>Astrephomene</taxon>
    </lineage>
</organism>
<dbReference type="Proteomes" id="UP001054857">
    <property type="component" value="Unassembled WGS sequence"/>
</dbReference>
<proteinExistence type="predicted"/>
<feature type="domain" description="Exosome RNA helicase MTR4-like stalk" evidence="2">
    <location>
        <begin position="16"/>
        <end position="86"/>
    </location>
</feature>
<feature type="non-terminal residue" evidence="3">
    <location>
        <position position="218"/>
    </location>
</feature>
<comment type="caution">
    <text evidence="3">The sequence shown here is derived from an EMBL/GenBank/DDBJ whole genome shotgun (WGS) entry which is preliminary data.</text>
</comment>
<name>A0AAD3DPR2_9CHLO</name>
<dbReference type="Pfam" id="PF21408">
    <property type="entry name" value="MTR4-like_stalk"/>
    <property type="match status" value="1"/>
</dbReference>
<keyword evidence="4" id="KW-1185">Reference proteome</keyword>
<evidence type="ECO:0000256" key="1">
    <source>
        <dbReference type="SAM" id="MobiDB-lite"/>
    </source>
</evidence>
<evidence type="ECO:0000313" key="4">
    <source>
        <dbReference type="Proteomes" id="UP001054857"/>
    </source>
</evidence>
<evidence type="ECO:0000259" key="2">
    <source>
        <dbReference type="Pfam" id="PF21408"/>
    </source>
</evidence>
<sequence length="218" mass="22263">YGMILNLLRVEDLKVEDMLKRSFAEFHAQRSAPAGAAELAALTSQLAAAGAAGWPATGLGCSREEVEEYVGVCEEIEEMEGRLQDLLSSNKSVQSSLQPGRLVLFNNPVNGLTEPAVVLGEAPPAPPPPSASLSASSSSSSVIRTPLTNSTAFASSSSSNPTSTSFLGGTGAGSTTNLGIGSLNSSLGSGSSSSSSDRRLYLLVLHRPGSVDAAHEAA</sequence>
<dbReference type="EMBL" id="BMAR01000010">
    <property type="protein sequence ID" value="GFR45795.1"/>
    <property type="molecule type" value="Genomic_DNA"/>
</dbReference>
<feature type="non-terminal residue" evidence="3">
    <location>
        <position position="1"/>
    </location>
</feature>
<protein>
    <recommendedName>
        <fullName evidence="2">Exosome RNA helicase MTR4-like stalk domain-containing protein</fullName>
    </recommendedName>
</protein>
<feature type="region of interest" description="Disordered" evidence="1">
    <location>
        <begin position="117"/>
        <end position="138"/>
    </location>
</feature>
<feature type="region of interest" description="Disordered" evidence="1">
    <location>
        <begin position="151"/>
        <end position="170"/>
    </location>
</feature>
<feature type="compositionally biased region" description="Low complexity" evidence="1">
    <location>
        <begin position="151"/>
        <end position="166"/>
    </location>
</feature>
<dbReference type="InterPro" id="IPR048392">
    <property type="entry name" value="MTR4-like_stalk"/>
</dbReference>
<evidence type="ECO:0000313" key="3">
    <source>
        <dbReference type="EMBL" id="GFR45795.1"/>
    </source>
</evidence>